<feature type="transmembrane region" description="Helical" evidence="1">
    <location>
        <begin position="12"/>
        <end position="33"/>
    </location>
</feature>
<dbReference type="Pfam" id="PF01551">
    <property type="entry name" value="Peptidase_M23"/>
    <property type="match status" value="1"/>
</dbReference>
<dbReference type="Proteomes" id="UP000535437">
    <property type="component" value="Unassembled WGS sequence"/>
</dbReference>
<accession>A0A7Z0GN66</accession>
<evidence type="ECO:0000313" key="3">
    <source>
        <dbReference type="EMBL" id="NYJ77983.1"/>
    </source>
</evidence>
<keyword evidence="1" id="KW-0812">Transmembrane</keyword>
<dbReference type="SUPFAM" id="SSF51261">
    <property type="entry name" value="Duplicated hybrid motif"/>
    <property type="match status" value="1"/>
</dbReference>
<proteinExistence type="predicted"/>
<reference evidence="3 4" key="1">
    <citation type="submission" date="2020-07" db="EMBL/GenBank/DDBJ databases">
        <title>Sequencing the genomes of 1000 actinobacteria strains.</title>
        <authorList>
            <person name="Klenk H.-P."/>
        </authorList>
    </citation>
    <scope>NUCLEOTIDE SEQUENCE [LARGE SCALE GENOMIC DNA]</scope>
    <source>
        <strain evidence="3 4">DSM 15475</strain>
    </source>
</reference>
<keyword evidence="3" id="KW-0378">Hydrolase</keyword>
<gene>
    <name evidence="3" type="ORF">HNR09_001394</name>
</gene>
<feature type="domain" description="M23ase beta-sheet core" evidence="2">
    <location>
        <begin position="186"/>
        <end position="247"/>
    </location>
</feature>
<sequence>MAVLRIVARLRALWRVMMCLGVLVIAADLTGIITPPSGLWWVLGVIAWILLAYLLYRVAPATESQEPLIVDAPVRGRWMVHNSPGQKVPSHGTTTRGQRYAVDLSHPTVGPDMVTPQNPVSPRRALRGSRPEDFTCFGEPVHAVAQGVVVQTSDGQRDQRARNTWQAMLWMILLGGFLRELVGGYRAVIGNRIVISHHDGTFAAYAHLKRGSSRVQVGEEVVAGQVIAAVGNTGNSTEPHLHVHLMDRASFDAAAGLPMTWQGCQVEGLDPSWRKHAQEPGSTALDGMPRDGAIVRMAEERAASPSEG</sequence>
<evidence type="ECO:0000313" key="4">
    <source>
        <dbReference type="Proteomes" id="UP000535437"/>
    </source>
</evidence>
<evidence type="ECO:0000256" key="1">
    <source>
        <dbReference type="SAM" id="Phobius"/>
    </source>
</evidence>
<comment type="caution">
    <text evidence="3">The sequence shown here is derived from an EMBL/GenBank/DDBJ whole genome shotgun (WGS) entry which is preliminary data.</text>
</comment>
<organism evidence="3 4">
    <name type="scientific">Nesterenkonia xinjiangensis</name>
    <dbReference type="NCBI Taxonomy" id="225327"/>
    <lineage>
        <taxon>Bacteria</taxon>
        <taxon>Bacillati</taxon>
        <taxon>Actinomycetota</taxon>
        <taxon>Actinomycetes</taxon>
        <taxon>Micrococcales</taxon>
        <taxon>Micrococcaceae</taxon>
        <taxon>Nesterenkonia</taxon>
    </lineage>
</organism>
<keyword evidence="1" id="KW-1133">Transmembrane helix</keyword>
<dbReference type="InterPro" id="IPR011055">
    <property type="entry name" value="Dup_hybrid_motif"/>
</dbReference>
<dbReference type="GO" id="GO:0004222">
    <property type="term" value="F:metalloendopeptidase activity"/>
    <property type="evidence" value="ECO:0007669"/>
    <property type="project" value="TreeGrafter"/>
</dbReference>
<dbReference type="InterPro" id="IPR016047">
    <property type="entry name" value="M23ase_b-sheet_dom"/>
</dbReference>
<dbReference type="InterPro" id="IPR050570">
    <property type="entry name" value="Cell_wall_metabolism_enzyme"/>
</dbReference>
<dbReference type="PANTHER" id="PTHR21666">
    <property type="entry name" value="PEPTIDASE-RELATED"/>
    <property type="match status" value="1"/>
</dbReference>
<feature type="transmembrane region" description="Helical" evidence="1">
    <location>
        <begin position="39"/>
        <end position="56"/>
    </location>
</feature>
<dbReference type="RefSeq" id="WP_179541390.1">
    <property type="nucleotide sequence ID" value="NZ_BAAALL010000002.1"/>
</dbReference>
<dbReference type="AlphaFoldDB" id="A0A7Z0GN66"/>
<dbReference type="CDD" id="cd12797">
    <property type="entry name" value="M23_peptidase"/>
    <property type="match status" value="1"/>
</dbReference>
<keyword evidence="4" id="KW-1185">Reference proteome</keyword>
<dbReference type="PANTHER" id="PTHR21666:SF270">
    <property type="entry name" value="MUREIN HYDROLASE ACTIVATOR ENVC"/>
    <property type="match status" value="1"/>
</dbReference>
<protein>
    <submittedName>
        <fullName evidence="3">Diadenosine tetraphosphate (Ap4A) HIT family hydrolase</fullName>
    </submittedName>
</protein>
<feature type="transmembrane region" description="Helical" evidence="1">
    <location>
        <begin position="167"/>
        <end position="188"/>
    </location>
</feature>
<dbReference type="Gene3D" id="2.70.70.10">
    <property type="entry name" value="Glucose Permease (Domain IIA)"/>
    <property type="match status" value="1"/>
</dbReference>
<dbReference type="EMBL" id="JACCFY010000001">
    <property type="protein sequence ID" value="NYJ77983.1"/>
    <property type="molecule type" value="Genomic_DNA"/>
</dbReference>
<evidence type="ECO:0000259" key="2">
    <source>
        <dbReference type="Pfam" id="PF01551"/>
    </source>
</evidence>
<name>A0A7Z0GN66_9MICC</name>
<keyword evidence="1" id="KW-0472">Membrane</keyword>